<feature type="compositionally biased region" description="Low complexity" evidence="1">
    <location>
        <begin position="76"/>
        <end position="110"/>
    </location>
</feature>
<evidence type="ECO:0000313" key="4">
    <source>
        <dbReference type="Proteomes" id="UP000035720"/>
    </source>
</evidence>
<organism evidence="3 4">
    <name type="scientific">Nostocoides jenkinsii Ben 74</name>
    <dbReference type="NCBI Taxonomy" id="1193518"/>
    <lineage>
        <taxon>Bacteria</taxon>
        <taxon>Bacillati</taxon>
        <taxon>Actinomycetota</taxon>
        <taxon>Actinomycetes</taxon>
        <taxon>Micrococcales</taxon>
        <taxon>Intrasporangiaceae</taxon>
        <taxon>Nostocoides</taxon>
    </lineage>
</organism>
<feature type="domain" description="DUF3152" evidence="2">
    <location>
        <begin position="108"/>
        <end position="278"/>
    </location>
</feature>
<dbReference type="EMBL" id="CAJC01000159">
    <property type="protein sequence ID" value="CCI53800.1"/>
    <property type="molecule type" value="Genomic_DNA"/>
</dbReference>
<name>A0A077MD47_9MICO</name>
<evidence type="ECO:0000313" key="3">
    <source>
        <dbReference type="EMBL" id="CCI53800.1"/>
    </source>
</evidence>
<evidence type="ECO:0000259" key="2">
    <source>
        <dbReference type="Pfam" id="PF11350"/>
    </source>
</evidence>
<dbReference type="STRING" id="1193518.BN13_480022"/>
<dbReference type="Proteomes" id="UP000035720">
    <property type="component" value="Unassembled WGS sequence"/>
</dbReference>
<feature type="region of interest" description="Disordered" evidence="1">
    <location>
        <begin position="1"/>
        <end position="29"/>
    </location>
</feature>
<dbReference type="AlphaFoldDB" id="A0A077MD47"/>
<dbReference type="SUPFAM" id="SSF55486">
    <property type="entry name" value="Metalloproteases ('zincins'), catalytic domain"/>
    <property type="match status" value="1"/>
</dbReference>
<dbReference type="InterPro" id="IPR022603">
    <property type="entry name" value="DUF3152"/>
</dbReference>
<proteinExistence type="predicted"/>
<sequence>MPGPTHAPERRPRPRERRPIEPPAMSPERRRRLQRTLIVGAVLFGLLLWVIVKAFGDGSTSAHAGEAASPTPAQKTSAPANSAPSTPSSASPSASSTSTATPSADPTTVPKSGDGKLTAVAIPGSDTERTGRTVTFNVEVEGGLGIDPARFATKVRQVLSDQRGWEPLDKIHFVAISPEKRAAGAQVDIRITLASPNLTDQLCAPLRTGGEVSCNHDGRAVINAMRWAAGVSYYDDLDAYRDYVINHEVGHGLWHQHATCPGAGQKAPIMQQQTLGLQGCTAWPWPST</sequence>
<keyword evidence="3" id="KW-0449">Lipoprotein</keyword>
<reference evidence="3 4" key="1">
    <citation type="journal article" date="2013" name="ISME J.">
        <title>A metabolic model for members of the genus Tetrasphaera involved in enhanced biological phosphorus removal.</title>
        <authorList>
            <person name="Kristiansen R."/>
            <person name="Nguyen H.T.T."/>
            <person name="Saunders A.M."/>
            <person name="Nielsen J.L."/>
            <person name="Wimmer R."/>
            <person name="Le V.Q."/>
            <person name="McIlroy S.J."/>
            <person name="Petrovski S."/>
            <person name="Seviour R.J."/>
            <person name="Calteau A."/>
            <person name="Nielsen K.L."/>
            <person name="Nielsen P.H."/>
        </authorList>
    </citation>
    <scope>NUCLEOTIDE SEQUENCE [LARGE SCALE GENOMIC DNA]</scope>
    <source>
        <strain evidence="3 4">Ben 74</strain>
    </source>
</reference>
<protein>
    <submittedName>
        <fullName evidence="3">Putative lipoprotein</fullName>
    </submittedName>
</protein>
<comment type="caution">
    <text evidence="3">The sequence shown here is derived from an EMBL/GenBank/DDBJ whole genome shotgun (WGS) entry which is preliminary data.</text>
</comment>
<evidence type="ECO:0000256" key="1">
    <source>
        <dbReference type="SAM" id="MobiDB-lite"/>
    </source>
</evidence>
<keyword evidence="4" id="KW-1185">Reference proteome</keyword>
<gene>
    <name evidence="3" type="ORF">BN13_480022</name>
</gene>
<accession>A0A077MD47</accession>
<dbReference type="Pfam" id="PF11350">
    <property type="entry name" value="DUF3152"/>
    <property type="match status" value="1"/>
</dbReference>
<feature type="region of interest" description="Disordered" evidence="1">
    <location>
        <begin position="59"/>
        <end position="129"/>
    </location>
</feature>